<dbReference type="Proteomes" id="UP001223586">
    <property type="component" value="Unassembled WGS sequence"/>
</dbReference>
<gene>
    <name evidence="1" type="ORF">J2S08_002093</name>
</gene>
<sequence length="83" mass="9690">MDKMDCSVIKNIDDHDFNTVFEYVCLASQSKEEKIFFPKNWMLDGSLKHSLAIRYFANHPKTKALYVLVNDDTNVVLQMIITF</sequence>
<name>A0ABT9WSJ7_9BACI</name>
<evidence type="ECO:0000313" key="2">
    <source>
        <dbReference type="Proteomes" id="UP001223586"/>
    </source>
</evidence>
<protein>
    <recommendedName>
        <fullName evidence="3">GNAT family N-acetyltransferase</fullName>
    </recommendedName>
</protein>
<comment type="caution">
    <text evidence="1">The sequence shown here is derived from an EMBL/GenBank/DDBJ whole genome shotgun (WGS) entry which is preliminary data.</text>
</comment>
<dbReference type="RefSeq" id="WP_307229272.1">
    <property type="nucleotide sequence ID" value="NZ_JAUSTT010000011.1"/>
</dbReference>
<reference evidence="1 2" key="1">
    <citation type="submission" date="2023-07" db="EMBL/GenBank/DDBJ databases">
        <title>Genomic Encyclopedia of Type Strains, Phase IV (KMG-IV): sequencing the most valuable type-strain genomes for metagenomic binning, comparative biology and taxonomic classification.</title>
        <authorList>
            <person name="Goeker M."/>
        </authorList>
    </citation>
    <scope>NUCLEOTIDE SEQUENCE [LARGE SCALE GENOMIC DNA]</scope>
    <source>
        <strain evidence="1 2">DSM 23837</strain>
    </source>
</reference>
<dbReference type="EMBL" id="JAUSTT010000011">
    <property type="protein sequence ID" value="MDQ0176256.1"/>
    <property type="molecule type" value="Genomic_DNA"/>
</dbReference>
<evidence type="ECO:0000313" key="1">
    <source>
        <dbReference type="EMBL" id="MDQ0176256.1"/>
    </source>
</evidence>
<organism evidence="1 2">
    <name type="scientific">Bacillus chungangensis</name>
    <dbReference type="NCBI Taxonomy" id="587633"/>
    <lineage>
        <taxon>Bacteria</taxon>
        <taxon>Bacillati</taxon>
        <taxon>Bacillota</taxon>
        <taxon>Bacilli</taxon>
        <taxon>Bacillales</taxon>
        <taxon>Bacillaceae</taxon>
        <taxon>Bacillus</taxon>
    </lineage>
</organism>
<evidence type="ECO:0008006" key="3">
    <source>
        <dbReference type="Google" id="ProtNLM"/>
    </source>
</evidence>
<accession>A0ABT9WSJ7</accession>
<proteinExistence type="predicted"/>
<keyword evidence="2" id="KW-1185">Reference proteome</keyword>